<dbReference type="Pfam" id="PF14528">
    <property type="entry name" value="LAGLIDADG_3"/>
    <property type="match status" value="1"/>
</dbReference>
<evidence type="ECO:0000259" key="1">
    <source>
        <dbReference type="Pfam" id="PF14528"/>
    </source>
</evidence>
<organism evidence="2 3">
    <name type="scientific">Candidatus Harrisonbacteria bacterium CG10_big_fil_rev_8_21_14_0_10_42_17</name>
    <dbReference type="NCBI Taxonomy" id="1974584"/>
    <lineage>
        <taxon>Bacteria</taxon>
        <taxon>Candidatus Harrisoniibacteriota</taxon>
    </lineage>
</organism>
<dbReference type="InterPro" id="IPR004860">
    <property type="entry name" value="LAGLIDADG_dom"/>
</dbReference>
<dbReference type="AlphaFoldDB" id="A0A2M6WIX2"/>
<proteinExistence type="predicted"/>
<accession>A0A2M6WIX2</accession>
<feature type="domain" description="Homing endonuclease LAGLIDADG" evidence="1">
    <location>
        <begin position="19"/>
        <end position="69"/>
    </location>
</feature>
<dbReference type="EMBL" id="PFBA01000011">
    <property type="protein sequence ID" value="PIT92750.1"/>
    <property type="molecule type" value="Genomic_DNA"/>
</dbReference>
<dbReference type="InterPro" id="IPR027434">
    <property type="entry name" value="Homing_endonucl"/>
</dbReference>
<evidence type="ECO:0000313" key="3">
    <source>
        <dbReference type="Proteomes" id="UP000228635"/>
    </source>
</evidence>
<dbReference type="GO" id="GO:0004519">
    <property type="term" value="F:endonuclease activity"/>
    <property type="evidence" value="ECO:0007669"/>
    <property type="project" value="InterPro"/>
</dbReference>
<comment type="caution">
    <text evidence="2">The sequence shown here is derived from an EMBL/GenBank/DDBJ whole genome shotgun (WGS) entry which is preliminary data.</text>
</comment>
<sequence length="152" mass="17426">MGKPGPKPKGNVIIKWSPNFAYVIGLLATDGCLSKNGRHIDFTSKDKEQVETFKQCLGLSSKIGRKKSDSNEAKKYFRIQFSDVLFHRWLVSIGLTPNKSKTISELKIPDKYFFDFLRGCFDGDGSMYAYWDPRWHSSYVFYLQIASASPFF</sequence>
<dbReference type="Proteomes" id="UP000228635">
    <property type="component" value="Unassembled WGS sequence"/>
</dbReference>
<dbReference type="SUPFAM" id="SSF55608">
    <property type="entry name" value="Homing endonucleases"/>
    <property type="match status" value="1"/>
</dbReference>
<gene>
    <name evidence="2" type="ORF">COU08_00800</name>
</gene>
<protein>
    <recommendedName>
        <fullName evidence="1">Homing endonuclease LAGLIDADG domain-containing protein</fullName>
    </recommendedName>
</protein>
<name>A0A2M6WIX2_9BACT</name>
<evidence type="ECO:0000313" key="2">
    <source>
        <dbReference type="EMBL" id="PIT92750.1"/>
    </source>
</evidence>
<dbReference type="Gene3D" id="3.10.28.10">
    <property type="entry name" value="Homing endonucleases"/>
    <property type="match status" value="1"/>
</dbReference>
<reference evidence="3" key="1">
    <citation type="submission" date="2017-09" db="EMBL/GenBank/DDBJ databases">
        <title>Depth-based differentiation of microbial function through sediment-hosted aquifers and enrichment of novel symbionts in the deep terrestrial subsurface.</title>
        <authorList>
            <person name="Probst A.J."/>
            <person name="Ladd B."/>
            <person name="Jarett J.K."/>
            <person name="Geller-Mcgrath D.E."/>
            <person name="Sieber C.M.K."/>
            <person name="Emerson J.B."/>
            <person name="Anantharaman K."/>
            <person name="Thomas B.C."/>
            <person name="Malmstrom R."/>
            <person name="Stieglmeier M."/>
            <person name="Klingl A."/>
            <person name="Woyke T."/>
            <person name="Ryan C.M."/>
            <person name="Banfield J.F."/>
        </authorList>
    </citation>
    <scope>NUCLEOTIDE SEQUENCE [LARGE SCALE GENOMIC DNA]</scope>
</reference>